<keyword evidence="1" id="KW-0547">Nucleotide-binding</keyword>
<evidence type="ECO:0000256" key="1">
    <source>
        <dbReference type="ARBA" id="ARBA00022741"/>
    </source>
</evidence>
<protein>
    <recommendedName>
        <fullName evidence="7">Nucleoside-triphosphatase THEP1</fullName>
    </recommendedName>
</protein>
<dbReference type="Gene3D" id="3.40.50.300">
    <property type="entry name" value="P-loop containing nucleotide triphosphate hydrolases"/>
    <property type="match status" value="1"/>
</dbReference>
<sequence>MAESGRVAGSAPADPDPESGQTRPESGGVGLVNQSRLSRGWVGVPPPESGRQGPTRLRVGRLGAESADSAIHDEHNYTTINRNHFSLPFSHIPACSSLRQRHFCNCSTESLRWPAVGKYKVDVESFESLALPELQVKEDTELFIIDEVGKMELYSSSFFPAVLRVLESGIPLLASIPIPKAGRDIPAVARLRNHPGAAVYLLNPGNRDAIKEQVYSQLVNLLPKH</sequence>
<evidence type="ECO:0000313" key="5">
    <source>
        <dbReference type="EMBL" id="MQL86562.1"/>
    </source>
</evidence>
<dbReference type="OrthoDB" id="446244at2759"/>
<dbReference type="GO" id="GO:0005524">
    <property type="term" value="F:ATP binding"/>
    <property type="evidence" value="ECO:0007669"/>
    <property type="project" value="UniProtKB-KW"/>
</dbReference>
<dbReference type="Pfam" id="PF03266">
    <property type="entry name" value="NTPase_1"/>
    <property type="match status" value="1"/>
</dbReference>
<dbReference type="SUPFAM" id="SSF52540">
    <property type="entry name" value="P-loop containing nucleoside triphosphate hydrolases"/>
    <property type="match status" value="1"/>
</dbReference>
<evidence type="ECO:0000256" key="4">
    <source>
        <dbReference type="SAM" id="MobiDB-lite"/>
    </source>
</evidence>
<dbReference type="InterPro" id="IPR027417">
    <property type="entry name" value="P-loop_NTPase"/>
</dbReference>
<accession>A0A843UK99</accession>
<keyword evidence="2" id="KW-0378">Hydrolase</keyword>
<dbReference type="InterPro" id="IPR004948">
    <property type="entry name" value="Nuc-triphosphatase_THEP1"/>
</dbReference>
<dbReference type="PANTHER" id="PTHR43146">
    <property type="entry name" value="CANCER-RELATED NUCLEOSIDE-TRIPHOSPHATASE"/>
    <property type="match status" value="1"/>
</dbReference>
<dbReference type="PANTHER" id="PTHR43146:SF1">
    <property type="entry name" value="CANCER-RELATED NUCLEOSIDE-TRIPHOSPHATASE"/>
    <property type="match status" value="1"/>
</dbReference>
<evidence type="ECO:0000256" key="2">
    <source>
        <dbReference type="ARBA" id="ARBA00022801"/>
    </source>
</evidence>
<dbReference type="EMBL" id="NMUH01000910">
    <property type="protein sequence ID" value="MQL86562.1"/>
    <property type="molecule type" value="Genomic_DNA"/>
</dbReference>
<proteinExistence type="predicted"/>
<comment type="caution">
    <text evidence="5">The sequence shown here is derived from an EMBL/GenBank/DDBJ whole genome shotgun (WGS) entry which is preliminary data.</text>
</comment>
<evidence type="ECO:0008006" key="7">
    <source>
        <dbReference type="Google" id="ProtNLM"/>
    </source>
</evidence>
<organism evidence="5 6">
    <name type="scientific">Colocasia esculenta</name>
    <name type="common">Wild taro</name>
    <name type="synonym">Arum esculentum</name>
    <dbReference type="NCBI Taxonomy" id="4460"/>
    <lineage>
        <taxon>Eukaryota</taxon>
        <taxon>Viridiplantae</taxon>
        <taxon>Streptophyta</taxon>
        <taxon>Embryophyta</taxon>
        <taxon>Tracheophyta</taxon>
        <taxon>Spermatophyta</taxon>
        <taxon>Magnoliopsida</taxon>
        <taxon>Liliopsida</taxon>
        <taxon>Araceae</taxon>
        <taxon>Aroideae</taxon>
        <taxon>Colocasieae</taxon>
        <taxon>Colocasia</taxon>
    </lineage>
</organism>
<dbReference type="Proteomes" id="UP000652761">
    <property type="component" value="Unassembled WGS sequence"/>
</dbReference>
<keyword evidence="6" id="KW-1185">Reference proteome</keyword>
<dbReference type="GO" id="GO:0017111">
    <property type="term" value="F:ribonucleoside triphosphate phosphatase activity"/>
    <property type="evidence" value="ECO:0007669"/>
    <property type="project" value="InterPro"/>
</dbReference>
<gene>
    <name evidence="5" type="ORF">Taro_019089</name>
</gene>
<evidence type="ECO:0000256" key="3">
    <source>
        <dbReference type="ARBA" id="ARBA00022840"/>
    </source>
</evidence>
<dbReference type="AlphaFoldDB" id="A0A843UK99"/>
<name>A0A843UK99_COLES</name>
<evidence type="ECO:0000313" key="6">
    <source>
        <dbReference type="Proteomes" id="UP000652761"/>
    </source>
</evidence>
<keyword evidence="3" id="KW-0067">ATP-binding</keyword>
<feature type="region of interest" description="Disordered" evidence="4">
    <location>
        <begin position="1"/>
        <end position="57"/>
    </location>
</feature>
<reference evidence="5" key="1">
    <citation type="submission" date="2017-07" db="EMBL/GenBank/DDBJ databases">
        <title>Taro Niue Genome Assembly and Annotation.</title>
        <authorList>
            <person name="Atibalentja N."/>
            <person name="Keating K."/>
            <person name="Fields C.J."/>
        </authorList>
    </citation>
    <scope>NUCLEOTIDE SEQUENCE</scope>
    <source>
        <strain evidence="5">Niue_2</strain>
        <tissue evidence="5">Leaf</tissue>
    </source>
</reference>